<sequence length="206" mass="21486">MRNYQMSTLAAALLAIGLAGCDNNVETDDTLGATTPDTTMPDTMDDTMPADTMPDDSTALGGDMDPNSDPGTMADAGAIVAPTTLMVSTTGAPGPYLTDDDGRAIYFLEGDTDGSTCTGPCLELWPPVIAGDTTPGVDGDLKAGLLGTVERADGTTQLTYNGHPLYYYTRDTAAQVASGHDVTDDWGEWYLLAPDGTEVDDDVETN</sequence>
<dbReference type="RefSeq" id="WP_215220120.1">
    <property type="nucleotide sequence ID" value="NZ_OU015430.1"/>
</dbReference>
<feature type="signal peptide" evidence="2">
    <location>
        <begin position="1"/>
        <end position="21"/>
    </location>
</feature>
<protein>
    <recommendedName>
        <fullName evidence="5">Lipoprotein with Yx(FWY)xxD motif</fullName>
    </recommendedName>
</protein>
<evidence type="ECO:0000256" key="1">
    <source>
        <dbReference type="SAM" id="MobiDB-lite"/>
    </source>
</evidence>
<feature type="region of interest" description="Disordered" evidence="1">
    <location>
        <begin position="29"/>
        <end position="49"/>
    </location>
</feature>
<keyword evidence="2" id="KW-0732">Signal</keyword>
<dbReference type="InterPro" id="IPR005297">
    <property type="entry name" value="Lipoprotein_repeat"/>
</dbReference>
<evidence type="ECO:0000313" key="4">
    <source>
        <dbReference type="Proteomes" id="UP000680116"/>
    </source>
</evidence>
<dbReference type="EMBL" id="OU015430">
    <property type="protein sequence ID" value="CAG4972410.1"/>
    <property type="molecule type" value="Genomic_DNA"/>
</dbReference>
<gene>
    <name evidence="3" type="ORF">LYB30171_01196</name>
</gene>
<dbReference type="Proteomes" id="UP000680116">
    <property type="component" value="Chromosome"/>
</dbReference>
<organism evidence="3 4">
    <name type="scientific">Novilysobacter luteus</name>
    <dbReference type="NCBI Taxonomy" id="2822368"/>
    <lineage>
        <taxon>Bacteria</taxon>
        <taxon>Pseudomonadati</taxon>
        <taxon>Pseudomonadota</taxon>
        <taxon>Gammaproteobacteria</taxon>
        <taxon>Lysobacterales</taxon>
        <taxon>Lysobacteraceae</taxon>
        <taxon>Novilysobacter</taxon>
    </lineage>
</organism>
<evidence type="ECO:0000256" key="2">
    <source>
        <dbReference type="SAM" id="SignalP"/>
    </source>
</evidence>
<proteinExistence type="predicted"/>
<name>A0ABM8UF20_9GAMM</name>
<accession>A0ABM8UF20</accession>
<feature type="chain" id="PRO_5047006132" description="Lipoprotein with Yx(FWY)xxD motif" evidence="2">
    <location>
        <begin position="22"/>
        <end position="206"/>
    </location>
</feature>
<dbReference type="PANTHER" id="PTHR39335">
    <property type="entry name" value="BLL4220 PROTEIN"/>
    <property type="match status" value="1"/>
</dbReference>
<feature type="compositionally biased region" description="Low complexity" evidence="1">
    <location>
        <begin position="33"/>
        <end position="49"/>
    </location>
</feature>
<evidence type="ECO:0000313" key="3">
    <source>
        <dbReference type="EMBL" id="CAG4972410.1"/>
    </source>
</evidence>
<keyword evidence="4" id="KW-1185">Reference proteome</keyword>
<dbReference type="Pfam" id="PF03640">
    <property type="entry name" value="Lipoprotein_15"/>
    <property type="match status" value="2"/>
</dbReference>
<dbReference type="PANTHER" id="PTHR39335:SF1">
    <property type="entry name" value="BLL4220 PROTEIN"/>
    <property type="match status" value="1"/>
</dbReference>
<reference evidence="3 4" key="1">
    <citation type="submission" date="2021-04" db="EMBL/GenBank/DDBJ databases">
        <authorList>
            <person name="Rodrigo-Torres L."/>
            <person name="Arahal R. D."/>
            <person name="Lucena T."/>
        </authorList>
    </citation>
    <scope>NUCLEOTIDE SEQUENCE [LARGE SCALE GENOMIC DNA]</scope>
    <source>
        <strain evidence="3 4">CECT 30171</strain>
    </source>
</reference>
<evidence type="ECO:0008006" key="5">
    <source>
        <dbReference type="Google" id="ProtNLM"/>
    </source>
</evidence>
<dbReference type="PROSITE" id="PS51257">
    <property type="entry name" value="PROKAR_LIPOPROTEIN"/>
    <property type="match status" value="1"/>
</dbReference>